<dbReference type="Proteomes" id="UP000242457">
    <property type="component" value="Unassembled WGS sequence"/>
</dbReference>
<keyword evidence="2" id="KW-1185">Reference proteome</keyword>
<reference evidence="1 2" key="1">
    <citation type="submission" date="2014-07" db="EMBL/GenBank/DDBJ databases">
        <title>Genomic and transcriptomic analysis on Apis cerana provide comprehensive insights into honey bee biology.</title>
        <authorList>
            <person name="Diao Q."/>
            <person name="Sun L."/>
            <person name="Zheng H."/>
            <person name="Zheng H."/>
            <person name="Xu S."/>
            <person name="Wang S."/>
            <person name="Zeng Z."/>
            <person name="Hu F."/>
            <person name="Su S."/>
            <person name="Wu J."/>
        </authorList>
    </citation>
    <scope>NUCLEOTIDE SEQUENCE [LARGE SCALE GENOMIC DNA]</scope>
    <source>
        <tissue evidence="1">Pupae without intestine</tissue>
    </source>
</reference>
<protein>
    <submittedName>
        <fullName evidence="1">Uncharacterized protein</fullName>
    </submittedName>
</protein>
<evidence type="ECO:0000313" key="1">
    <source>
        <dbReference type="EMBL" id="PBC34657.1"/>
    </source>
</evidence>
<dbReference type="EMBL" id="KZ288189">
    <property type="protein sequence ID" value="PBC34657.1"/>
    <property type="molecule type" value="Genomic_DNA"/>
</dbReference>
<sequence>MMLIIGRFAADCRFRLYRQCIRESNESGSTKVSGPAYHGAETATTGRKIAVTAPVADAICGGQIAGANEWVSSRNGRCKYIKCTIEFIGNLKEKIEQESRSCLRLIDREITCFPQCFQGCKFITQKHPVETIISTGIRYCRTPLPVRRANERTLLLVNLLQAKNNSNHKEEVKSSSNEDRDIDVFKKRTGLTYDII</sequence>
<gene>
    <name evidence="1" type="ORF">APICC_05860</name>
</gene>
<name>A0A2A3ESH9_APICC</name>
<organism evidence="1 2">
    <name type="scientific">Apis cerana cerana</name>
    <name type="common">Oriental honeybee</name>
    <dbReference type="NCBI Taxonomy" id="94128"/>
    <lineage>
        <taxon>Eukaryota</taxon>
        <taxon>Metazoa</taxon>
        <taxon>Ecdysozoa</taxon>
        <taxon>Arthropoda</taxon>
        <taxon>Hexapoda</taxon>
        <taxon>Insecta</taxon>
        <taxon>Pterygota</taxon>
        <taxon>Neoptera</taxon>
        <taxon>Endopterygota</taxon>
        <taxon>Hymenoptera</taxon>
        <taxon>Apocrita</taxon>
        <taxon>Aculeata</taxon>
        <taxon>Apoidea</taxon>
        <taxon>Anthophila</taxon>
        <taxon>Apidae</taxon>
        <taxon>Apis</taxon>
    </lineage>
</organism>
<accession>A0A2A3ESH9</accession>
<dbReference type="AlphaFoldDB" id="A0A2A3ESH9"/>
<proteinExistence type="predicted"/>
<evidence type="ECO:0000313" key="2">
    <source>
        <dbReference type="Proteomes" id="UP000242457"/>
    </source>
</evidence>